<dbReference type="InterPro" id="IPR012340">
    <property type="entry name" value="NA-bd_OB-fold"/>
</dbReference>
<evidence type="ECO:0000256" key="7">
    <source>
        <dbReference type="ARBA" id="ARBA00022989"/>
    </source>
</evidence>
<evidence type="ECO:0000256" key="11">
    <source>
        <dbReference type="RuleBase" id="RU000488"/>
    </source>
</evidence>
<dbReference type="InterPro" id="IPR018108">
    <property type="entry name" value="MCP_transmembrane"/>
</dbReference>
<dbReference type="EMBL" id="JANBOH010000074">
    <property type="protein sequence ID" value="KAJ1646131.1"/>
    <property type="molecule type" value="Genomic_DNA"/>
</dbReference>
<dbReference type="Proteomes" id="UP001145021">
    <property type="component" value="Unassembled WGS sequence"/>
</dbReference>
<dbReference type="FunFam" id="2.40.50.140:FF:000191">
    <property type="entry name" value="DNA-directed RNA polymerases I, II, and III subunit RPABC3"/>
    <property type="match status" value="1"/>
</dbReference>
<evidence type="ECO:0000256" key="8">
    <source>
        <dbReference type="ARBA" id="ARBA00023128"/>
    </source>
</evidence>
<dbReference type="AlphaFoldDB" id="A0A9W7XLT1"/>
<evidence type="ECO:0000256" key="9">
    <source>
        <dbReference type="ARBA" id="ARBA00023136"/>
    </source>
</evidence>
<evidence type="ECO:0000256" key="10">
    <source>
        <dbReference type="PROSITE-ProRule" id="PRU00282"/>
    </source>
</evidence>
<keyword evidence="4 10" id="KW-0812">Transmembrane</keyword>
<keyword evidence="13" id="KW-1185">Reference proteome</keyword>
<comment type="similarity">
    <text evidence="2 11">Belongs to the mitochondrial carrier (TC 2.A.29) family.</text>
</comment>
<feature type="repeat" description="Solcar" evidence="10">
    <location>
        <begin position="251"/>
        <end position="343"/>
    </location>
</feature>
<dbReference type="Gene3D" id="2.40.50.140">
    <property type="entry name" value="Nucleic acid-binding proteins"/>
    <property type="match status" value="1"/>
</dbReference>
<reference evidence="12" key="1">
    <citation type="submission" date="2022-07" db="EMBL/GenBank/DDBJ databases">
        <title>Phylogenomic reconstructions and comparative analyses of Kickxellomycotina fungi.</title>
        <authorList>
            <person name="Reynolds N.K."/>
            <person name="Stajich J.E."/>
            <person name="Barry K."/>
            <person name="Grigoriev I.V."/>
            <person name="Crous P."/>
            <person name="Smith M.E."/>
        </authorList>
    </citation>
    <scope>NUCLEOTIDE SEQUENCE</scope>
    <source>
        <strain evidence="12">NBRC 105413</strain>
    </source>
</reference>
<evidence type="ECO:0000256" key="5">
    <source>
        <dbReference type="ARBA" id="ARBA00022737"/>
    </source>
</evidence>
<evidence type="ECO:0000313" key="13">
    <source>
        <dbReference type="Proteomes" id="UP001145021"/>
    </source>
</evidence>
<evidence type="ECO:0000313" key="12">
    <source>
        <dbReference type="EMBL" id="KAJ1646131.1"/>
    </source>
</evidence>
<keyword evidence="8" id="KW-0496">Mitochondrion</keyword>
<evidence type="ECO:0000256" key="6">
    <source>
        <dbReference type="ARBA" id="ARBA00022792"/>
    </source>
</evidence>
<evidence type="ECO:0000256" key="4">
    <source>
        <dbReference type="ARBA" id="ARBA00022692"/>
    </source>
</evidence>
<dbReference type="PANTHER" id="PTHR45678">
    <property type="entry name" value="MITOCHONDRIAL 2-OXODICARBOXYLATE CARRIER 1-RELATED"/>
    <property type="match status" value="1"/>
</dbReference>
<organism evidence="12 13">
    <name type="scientific">Coemansia asiatica</name>
    <dbReference type="NCBI Taxonomy" id="1052880"/>
    <lineage>
        <taxon>Eukaryota</taxon>
        <taxon>Fungi</taxon>
        <taxon>Fungi incertae sedis</taxon>
        <taxon>Zoopagomycota</taxon>
        <taxon>Kickxellomycotina</taxon>
        <taxon>Kickxellomycetes</taxon>
        <taxon>Kickxellales</taxon>
        <taxon>Kickxellaceae</taxon>
        <taxon>Coemansia</taxon>
    </lineage>
</organism>
<feature type="repeat" description="Solcar" evidence="10">
    <location>
        <begin position="355"/>
        <end position="442"/>
    </location>
</feature>
<dbReference type="GO" id="GO:0005743">
    <property type="term" value="C:mitochondrial inner membrane"/>
    <property type="evidence" value="ECO:0007669"/>
    <property type="project" value="UniProtKB-SubCell"/>
</dbReference>
<dbReference type="PROSITE" id="PS50920">
    <property type="entry name" value="SOLCAR"/>
    <property type="match status" value="3"/>
</dbReference>
<dbReference type="GO" id="GO:0022857">
    <property type="term" value="F:transmembrane transporter activity"/>
    <property type="evidence" value="ECO:0007669"/>
    <property type="project" value="TreeGrafter"/>
</dbReference>
<keyword evidence="6" id="KW-0999">Mitochondrion inner membrane</keyword>
<comment type="caution">
    <text evidence="12">The sequence shown here is derived from an EMBL/GenBank/DDBJ whole genome shotgun (WGS) entry which is preliminary data.</text>
</comment>
<evidence type="ECO:0000256" key="2">
    <source>
        <dbReference type="ARBA" id="ARBA00006375"/>
    </source>
</evidence>
<comment type="subcellular location">
    <subcellularLocation>
        <location evidence="1">Mitochondrion inner membrane</location>
        <topology evidence="1">Multi-pass membrane protein</topology>
    </subcellularLocation>
</comment>
<dbReference type="Pfam" id="PF03870">
    <property type="entry name" value="RNA_pol_Rpb8"/>
    <property type="match status" value="1"/>
</dbReference>
<gene>
    <name evidence="12" type="primary">AGC1_2</name>
    <name evidence="12" type="ORF">LPJ64_002369</name>
</gene>
<evidence type="ECO:0000256" key="1">
    <source>
        <dbReference type="ARBA" id="ARBA00004448"/>
    </source>
</evidence>
<dbReference type="SUPFAM" id="SSF103506">
    <property type="entry name" value="Mitochondrial carrier"/>
    <property type="match status" value="1"/>
</dbReference>
<dbReference type="PANTHER" id="PTHR45678:SF15">
    <property type="entry name" value="MITOCHONDRIAL SUBSTRATE CARRIER FAMILY PROTEIN X"/>
    <property type="match status" value="1"/>
</dbReference>
<keyword evidence="9 10" id="KW-0472">Membrane</keyword>
<dbReference type="GO" id="GO:0006351">
    <property type="term" value="P:DNA-templated transcription"/>
    <property type="evidence" value="ECO:0007669"/>
    <property type="project" value="InterPro"/>
</dbReference>
<dbReference type="Gene3D" id="1.50.40.10">
    <property type="entry name" value="Mitochondrial carrier domain"/>
    <property type="match status" value="1"/>
</dbReference>
<dbReference type="InterPro" id="IPR023395">
    <property type="entry name" value="MCP_dom_sf"/>
</dbReference>
<dbReference type="InterPro" id="IPR005570">
    <property type="entry name" value="RPABC3"/>
</dbReference>
<accession>A0A9W7XLT1</accession>
<dbReference type="InterPro" id="IPR051028">
    <property type="entry name" value="Mito_Solute_Carrier"/>
</dbReference>
<name>A0A9W7XLT1_9FUNG</name>
<protein>
    <submittedName>
        <fullName evidence="12">Mitochondrial aspartate-glutamate transporter agc1</fullName>
    </submittedName>
</protein>
<evidence type="ECO:0000256" key="3">
    <source>
        <dbReference type="ARBA" id="ARBA00022448"/>
    </source>
</evidence>
<proteinExistence type="inferred from homology"/>
<dbReference type="SMART" id="SM00658">
    <property type="entry name" value="RPOL8c"/>
    <property type="match status" value="1"/>
</dbReference>
<dbReference type="Pfam" id="PF00153">
    <property type="entry name" value="Mito_carr"/>
    <property type="match status" value="2"/>
</dbReference>
<sequence length="445" mass="47968">MDKRENILFTDTFEVKDINKGGKVFDRVSRIDGRSQTHDMSLILDINSELYPVDAGDRFKLTLATSLSMGDGNKEQAAFGKGEANWREYVGGEERSLADDFDYVMFGRVYRYDDAGGSKVSAFVSFGGLLMCLEGDIRHLQNFVVGDTLYLLLAKLGNGAMAGVTGVSIIFPLDMVKTRLQNQKPINGKLPYSGGIDCFQKIVRTEGIKGLYRGLVPNLAGVTPEKAIKLAVNDIMRGILADRAGTTIDRLPVMQGALAGATAGLCQVIATNPMEIVKIQMQVAATTTTQSNGTAALASEVTAMGIVRHLGIRGLYRGTAATLLRDVPFSFIFFPLQALFAQKMHARLHGDLGKPSTLSVLAGSTVAGIVAAATVTPADVIKTRLQSSVQPVPAYRGLGDCARRIWAAEGPLAFFKGTVPRCLTTAPLFGIALMMYDMQQKILGW</sequence>
<feature type="repeat" description="Solcar" evidence="10">
    <location>
        <begin position="150"/>
        <end position="239"/>
    </location>
</feature>
<dbReference type="SUPFAM" id="SSF50249">
    <property type="entry name" value="Nucleic acid-binding proteins"/>
    <property type="match status" value="1"/>
</dbReference>
<keyword evidence="5" id="KW-0677">Repeat</keyword>
<keyword evidence="3 11" id="KW-0813">Transport</keyword>
<dbReference type="PRINTS" id="PR00926">
    <property type="entry name" value="MITOCARRIER"/>
</dbReference>
<dbReference type="GO" id="GO:0003899">
    <property type="term" value="F:DNA-directed RNA polymerase activity"/>
    <property type="evidence" value="ECO:0007669"/>
    <property type="project" value="InterPro"/>
</dbReference>
<keyword evidence="7" id="KW-1133">Transmembrane helix</keyword>
<dbReference type="InterPro" id="IPR002067">
    <property type="entry name" value="MCP"/>
</dbReference>